<feature type="domain" description="Pesticidal crystal protein Cry22Aa Ig-like" evidence="3">
    <location>
        <begin position="344"/>
        <end position="413"/>
    </location>
</feature>
<feature type="region of interest" description="Disordered" evidence="1">
    <location>
        <begin position="2103"/>
        <end position="2130"/>
    </location>
</feature>
<evidence type="ECO:0000256" key="2">
    <source>
        <dbReference type="SAM" id="Phobius"/>
    </source>
</evidence>
<sequence length="2130" mass="231500">MCLLTSIKKTSLIDKNCMSHSFSEYFSPNHVTYNRNAHNHPYNLNAHIRPSHNHTTHNYPSYNCNTNNRAGFSGLDLASFDDAAFEASFLASFSAQMAASGGVETTDVVIAAIAGGSVVITSGVHFPSTATSTSSDFVIALSSDAASVFSTFGSTYGSINVTDISVSQTTQVPSDFTPPVITLQGEAHVEVRQRGEYTDAGALVYDSVDGYNAKLVVEGLEDVDTCCVAEFQIIYRASDQAGNVASEVVRHVSVVPLCDEPSFECGEEGEGTCATCQAVVEQNGTTTTSCECIDVSYIASATTGSTVTVEEFDPPADTTSPRLTLLGDAALAVTTAGTQVMLHYLLQGEPWVDPGVRAWDENDGDLSNKVTRYGNQAVDTSVATPPDEPYVIVYQVRDAAGNSAEGVRRRVHVSNPCSAAGEDGGAERVCDVLEDGNVTCSVNNGQLCTSLTLEDEDETAGAEPPVLTLQGPAMISVPRGQAYAACPADPPLDLVCDRGAEASDVLDGELTALVLACSPDNVVNRFVKKGLTGCGIDPDIPGKYVVVFTVTNSAGLSATVTRNVTVLATCPTGEELCSDGVTCSEEGVCLGTLGESEAKAEPEATDTPPNVTLRTSSAMDSAYVEVKQHDTYEKCAQGEEDRAEILCEPGASAADAEDGDLAARLLACPPASCLSYGCPGHEWAIKGLLGCINTTAEVGTVFEIDFVVFDSMVPAQNDSATRFVTITQPCAIGEELCSDMTCSPVSCAERDAVFSSSVDDTIRPTVELLQADPVRVIYGNATTALIAQPCRSLLEGSEGPPYSCLATASDDVSGDVSSSIFATQDVDCDGCSSAGCPLQEVHQCFPGTYSYILRASDGSNNHGYARQQVKVVEAAAVSTKLNVSTGTSDFAAAEAQAAALLEEGSGEAAAFKQGIANLLNTASTAPGELVLPADVAITEVLVKAFPRHNNASTNTSLTSLNVPSNATATGDVFIMEVHFTVDVGVASFDASDRRRLLLSRSEGQQDPGGAAAPSRRHFLNTAESGNQLEMRSDDVAAVLVASTRDGSMSASLATAAEANNASLATEVADSSELPSTTRLTSPVDEEAAYATSISQTVESLRRGTAQMSENLRTVQETVALAGGDPDQWEARIADLWEEAQEGESANIDELSAGVKGLEEKVNRSITEYTVIPEDSNELQAERFTAYTQSLDDRLEMALQAVNDSRLEEEEENGEEEVCGIFSEPKEVQYSFTVGAPSSDQADVPQRRQLLRVSSGQSKEAQFDPRVVAHPGKRIGNDFRKFADEKLPTNKDSTLLESKPDHEVPRYVLGKHRLAAGMLFYIVRNTLAEEPHRQCSQRFAHLRGQCHPQSPPHSYGRDPVFLPASQLFRPHDQNDVGKFYNNTDQPIPFVPRPLPGNPEGHPFFIDAGLGSLRAKELYTFLEDAQAVDDGALKVTVKFATWNPNQPGTWIYVQLTWHREKGDWESVYTIKSATLSMTDGVEDVELVIRISVHILWAIFTFLHFHKHLGPCVAAAASPFPDQSEPAYTWLEHLAKRQPNFSALSAYLFEPFVLLHLFASAMQMATLALTVCCLLYINFFLTMESHYDIYDNLYADANYFLSYRSESLGQTEAATLGEEEIPRWALPEDNSGLERYVQDLSTVEQLTELVRLLFNMHCFGVIAIFMQIGSISYGQRRIGILMRSIRMSFIKFMDLLLPFITIVSSFAVLYQIEHGYKSALVNTFEAALDTLMKLALIGDFHELEVKGWVLPLNIMLLHWFYESFYIFIFNFCISNFLFAQISDVLTFNLQQANDANTVMQDLRIFYRNRVGVKILRKWPKMERIVALLEIGREHHRMQAVRTLKRSSTIEEQAANDDASPVHFVQRQLGSFRKSMTNSELSITRNAKTALHGGQRVCGCNSNELAELLAGAMVLQRHKRKSRKEAKKNLLKDGTEASNHERPSTMATMLSGVPDASELKHTSLQQQIADSTPVTEILNHLEVDQRFLTSWVADAITASANPLQQIAMEKGDNPLLWMPRHRKRRSPQQMRRQHLADCIAGLQQSLVARRAQQLEKTNRFLCVLHKAERQGRHSSPISCIGPDDINLDIMEPSNIAAASVALLVADDEEEEGNAKTPRTFASLLNDSELQKGSH</sequence>
<feature type="transmembrane region" description="Helical" evidence="2">
    <location>
        <begin position="1756"/>
        <end position="1775"/>
    </location>
</feature>
<evidence type="ECO:0000256" key="1">
    <source>
        <dbReference type="SAM" id="MobiDB-lite"/>
    </source>
</evidence>
<feature type="compositionally biased region" description="Basic and acidic residues" evidence="1">
    <location>
        <begin position="1923"/>
        <end position="1939"/>
    </location>
</feature>
<evidence type="ECO:0000313" key="5">
    <source>
        <dbReference type="Proteomes" id="UP001190700"/>
    </source>
</evidence>
<reference evidence="4 5" key="1">
    <citation type="journal article" date="2015" name="Genome Biol. Evol.">
        <title>Comparative Genomics of a Bacterivorous Green Alga Reveals Evolutionary Causalities and Consequences of Phago-Mixotrophic Mode of Nutrition.</title>
        <authorList>
            <person name="Burns J.A."/>
            <person name="Paasch A."/>
            <person name="Narechania A."/>
            <person name="Kim E."/>
        </authorList>
    </citation>
    <scope>NUCLEOTIDE SEQUENCE [LARGE SCALE GENOMIC DNA]</scope>
    <source>
        <strain evidence="4 5">PLY_AMNH</strain>
    </source>
</reference>
<dbReference type="EMBL" id="LGRX02001295">
    <property type="protein sequence ID" value="KAK3286377.1"/>
    <property type="molecule type" value="Genomic_DNA"/>
</dbReference>
<organism evidence="4 5">
    <name type="scientific">Cymbomonas tetramitiformis</name>
    <dbReference type="NCBI Taxonomy" id="36881"/>
    <lineage>
        <taxon>Eukaryota</taxon>
        <taxon>Viridiplantae</taxon>
        <taxon>Chlorophyta</taxon>
        <taxon>Pyramimonadophyceae</taxon>
        <taxon>Pyramimonadales</taxon>
        <taxon>Pyramimonadaceae</taxon>
        <taxon>Cymbomonas</taxon>
    </lineage>
</organism>
<feature type="domain" description="Pesticidal crystal protein Cry22Aa Ig-like" evidence="3">
    <location>
        <begin position="181"/>
        <end position="254"/>
    </location>
</feature>
<accession>A0AAE0GY66</accession>
<dbReference type="Proteomes" id="UP001190700">
    <property type="component" value="Unassembled WGS sequence"/>
</dbReference>
<evidence type="ECO:0000313" key="4">
    <source>
        <dbReference type="EMBL" id="KAK3286377.1"/>
    </source>
</evidence>
<name>A0AAE0GY66_9CHLO</name>
<keyword evidence="2" id="KW-1133">Transmembrane helix</keyword>
<feature type="transmembrane region" description="Helical" evidence="2">
    <location>
        <begin position="1649"/>
        <end position="1671"/>
    </location>
</feature>
<feature type="compositionally biased region" description="Basic residues" evidence="1">
    <location>
        <begin position="1912"/>
        <end position="1922"/>
    </location>
</feature>
<dbReference type="Gene3D" id="2.60.40.10">
    <property type="entry name" value="Immunoglobulins"/>
    <property type="match status" value="3"/>
</dbReference>
<evidence type="ECO:0000259" key="3">
    <source>
        <dbReference type="Pfam" id="PF16403"/>
    </source>
</evidence>
<dbReference type="InterPro" id="IPR013783">
    <property type="entry name" value="Ig-like_fold"/>
</dbReference>
<protein>
    <recommendedName>
        <fullName evidence="3">Pesticidal crystal protein Cry22Aa Ig-like domain-containing protein</fullName>
    </recommendedName>
</protein>
<dbReference type="InterPro" id="IPR032179">
    <property type="entry name" value="Cry22Aa_Ig-like"/>
</dbReference>
<dbReference type="Pfam" id="PF16403">
    <property type="entry name" value="Bact_surface_Ig-like"/>
    <property type="match status" value="2"/>
</dbReference>
<keyword evidence="2" id="KW-0812">Transmembrane</keyword>
<keyword evidence="2" id="KW-0472">Membrane</keyword>
<keyword evidence="5" id="KW-1185">Reference proteome</keyword>
<proteinExistence type="predicted"/>
<comment type="caution">
    <text evidence="4">The sequence shown here is derived from an EMBL/GenBank/DDBJ whole genome shotgun (WGS) entry which is preliminary data.</text>
</comment>
<feature type="transmembrane region" description="Helical" evidence="2">
    <location>
        <begin position="1692"/>
        <end position="1709"/>
    </location>
</feature>
<gene>
    <name evidence="4" type="ORF">CYMTET_6064</name>
</gene>
<feature type="region of interest" description="Disordered" evidence="1">
    <location>
        <begin position="1912"/>
        <end position="1943"/>
    </location>
</feature>